<comment type="caution">
    <text evidence="3">The sequence shown here is derived from an EMBL/GenBank/DDBJ whole genome shotgun (WGS) entry which is preliminary data.</text>
</comment>
<dbReference type="EMBL" id="JQAZ01000004">
    <property type="protein sequence ID" value="KRN31426.1"/>
    <property type="molecule type" value="Genomic_DNA"/>
</dbReference>
<gene>
    <name evidence="2" type="ORF">IV38_GL000096</name>
    <name evidence="3" type="ORF">IV40_GL001422</name>
</gene>
<reference evidence="4 5" key="1">
    <citation type="journal article" date="2015" name="Genome Announc.">
        <title>Expanding the biotechnology potential of lactobacilli through comparative genomics of 213 strains and associated genera.</title>
        <authorList>
            <person name="Sun Z."/>
            <person name="Harris H.M."/>
            <person name="McCann A."/>
            <person name="Guo C."/>
            <person name="Argimon S."/>
            <person name="Zhang W."/>
            <person name="Yang X."/>
            <person name="Jeffery I.B."/>
            <person name="Cooney J.C."/>
            <person name="Kagawa T.F."/>
            <person name="Liu W."/>
            <person name="Song Y."/>
            <person name="Salvetti E."/>
            <person name="Wrobel A."/>
            <person name="Rasinkangas P."/>
            <person name="Parkhill J."/>
            <person name="Rea M.C."/>
            <person name="O'Sullivan O."/>
            <person name="Ritari J."/>
            <person name="Douillard F.P."/>
            <person name="Paul Ross R."/>
            <person name="Yang R."/>
            <person name="Briner A.E."/>
            <person name="Felis G.E."/>
            <person name="de Vos W.M."/>
            <person name="Barrangou R."/>
            <person name="Klaenhammer T.R."/>
            <person name="Caufield P.W."/>
            <person name="Cui Y."/>
            <person name="Zhang H."/>
            <person name="O'Toole P.W."/>
        </authorList>
    </citation>
    <scope>NUCLEOTIDE SEQUENCE [LARGE SCALE GENOMIC DNA]</scope>
    <source>
        <strain evidence="2 5">ATCC BAA-66</strain>
        <strain evidence="3 4">DSM 13344</strain>
    </source>
</reference>
<dbReference type="Proteomes" id="UP000051751">
    <property type="component" value="Unassembled WGS sequence"/>
</dbReference>
<evidence type="ECO:0000259" key="1">
    <source>
        <dbReference type="Pfam" id="PF09643"/>
    </source>
</evidence>
<name>A0A0R2FSM2_9LACO</name>
<dbReference type="InterPro" id="IPR010024">
    <property type="entry name" value="CHP16711"/>
</dbReference>
<dbReference type="Gene3D" id="2.30.30.290">
    <property type="entry name" value="YopX-like domains"/>
    <property type="match status" value="1"/>
</dbReference>
<dbReference type="EMBL" id="JQAT01000001">
    <property type="protein sequence ID" value="KRN29216.1"/>
    <property type="molecule type" value="Genomic_DNA"/>
</dbReference>
<accession>A0A0R2FSM2</accession>
<dbReference type="Pfam" id="PF09643">
    <property type="entry name" value="YopX"/>
    <property type="match status" value="1"/>
</dbReference>
<organism evidence="3 4">
    <name type="scientific">Lactobacillus selangorensis</name>
    <dbReference type="NCBI Taxonomy" id="81857"/>
    <lineage>
        <taxon>Bacteria</taxon>
        <taxon>Bacillati</taxon>
        <taxon>Bacillota</taxon>
        <taxon>Bacilli</taxon>
        <taxon>Lactobacillales</taxon>
        <taxon>Lactobacillaceae</taxon>
        <taxon>Lactobacillus</taxon>
    </lineage>
</organism>
<sequence>MEQYTGLKDVNGKEIYEGDFVHITGEHWIARMPITDDYYSAVFFEGGMFAVKSDEEPGKHIPDGNFGYGTCHQIRPLAELVEEQSMNDMSVEVLGNIHENPELLEDME</sequence>
<proteinExistence type="predicted"/>
<evidence type="ECO:0000313" key="3">
    <source>
        <dbReference type="EMBL" id="KRN31426.1"/>
    </source>
</evidence>
<evidence type="ECO:0000313" key="5">
    <source>
        <dbReference type="Proteomes" id="UP000051751"/>
    </source>
</evidence>
<dbReference type="AlphaFoldDB" id="A0A0R2FSM2"/>
<dbReference type="InterPro" id="IPR023385">
    <property type="entry name" value="YopX-like_C"/>
</dbReference>
<dbReference type="PATRIC" id="fig|81857.3.peg.99"/>
<feature type="domain" description="YopX protein" evidence="1">
    <location>
        <begin position="3"/>
        <end position="105"/>
    </location>
</feature>
<dbReference type="STRING" id="81857.IV38_GL000096"/>
<dbReference type="InterPro" id="IPR019096">
    <property type="entry name" value="YopX_protein"/>
</dbReference>
<dbReference type="Proteomes" id="UP000051645">
    <property type="component" value="Unassembled WGS sequence"/>
</dbReference>
<evidence type="ECO:0000313" key="2">
    <source>
        <dbReference type="EMBL" id="KRN29216.1"/>
    </source>
</evidence>
<dbReference type="NCBIfam" id="TIGR01671">
    <property type="entry name" value="phage_TIGR01671"/>
    <property type="match status" value="1"/>
</dbReference>
<keyword evidence="4" id="KW-1185">Reference proteome</keyword>
<dbReference type="SUPFAM" id="SSF159006">
    <property type="entry name" value="YopX-like"/>
    <property type="match status" value="1"/>
</dbReference>
<protein>
    <recommendedName>
        <fullName evidence="1">YopX protein domain-containing protein</fullName>
    </recommendedName>
</protein>
<evidence type="ECO:0000313" key="4">
    <source>
        <dbReference type="Proteomes" id="UP000051645"/>
    </source>
</evidence>